<organism evidence="2">
    <name type="scientific">Photinus pyralis</name>
    <name type="common">Common eastern firefly</name>
    <name type="synonym">Lampyris pyralis</name>
    <dbReference type="NCBI Taxonomy" id="7054"/>
    <lineage>
        <taxon>Eukaryota</taxon>
        <taxon>Metazoa</taxon>
        <taxon>Ecdysozoa</taxon>
        <taxon>Arthropoda</taxon>
        <taxon>Hexapoda</taxon>
        <taxon>Insecta</taxon>
        <taxon>Pterygota</taxon>
        <taxon>Neoptera</taxon>
        <taxon>Endopterygota</taxon>
        <taxon>Coleoptera</taxon>
        <taxon>Polyphaga</taxon>
        <taxon>Elateriformia</taxon>
        <taxon>Elateroidea</taxon>
        <taxon>Lampyridae</taxon>
        <taxon>Lampyrinae</taxon>
        <taxon>Photinus</taxon>
    </lineage>
</organism>
<accession>A0A1Y1L9V1</accession>
<feature type="region of interest" description="Disordered" evidence="1">
    <location>
        <begin position="416"/>
        <end position="440"/>
    </location>
</feature>
<sequence length="496" mass="58072">MDVESNKEYQKKLGTMRNYWGKINETDKSKGESPKCKIVDVQTKVEDVIKQFENKEEKDAEKEESIVRVAKQLFENSGKASPIKEKVNIFENRSQYESLNPNIVEIIEKNEEKHQTVKALSDAFETEFDHVRYRVMKSDLFQKNIFANCQKESQFDGLMQYLQHYSFQELLIDNNIVIIEPIRTKIEHEATPTTKGPKILTKMLHKSQNTETKDTSLRRRFFYHPIRVNKEMNEDELPNPDTVKLVRQLFENGLKKSQSSQALDDIKPTKKTVQYQTIDRDPDKDNCSITDSSNTTNSSSDAGSNDNEELCCELQYVSEDVMQKIRECGTSVTYYGGKVMERNRDPNVMTEAIMEEIKRDCKCAHPDNKDAYNGVKFKLLKSNSCSSRIELVGTENLEKYKQKYFDKQKDLIDQKNRENQRKNSCIREQDESEKEVGDEKHLTQWSNLGEQKTYNNIMFSKTNKKSNYDYHNYEQIRRNSNKMDEIEFENYEIAGT</sequence>
<protein>
    <submittedName>
        <fullName evidence="2">Uncharacterized protein</fullName>
    </submittedName>
</protein>
<evidence type="ECO:0000313" key="2">
    <source>
        <dbReference type="EMBL" id="JAV70439.1"/>
    </source>
</evidence>
<reference evidence="2" key="1">
    <citation type="journal article" date="2016" name="Sci. Rep.">
        <title>Molecular characterization of firefly nuptial gifts: a multi-omics approach sheds light on postcopulatory sexual selection.</title>
        <authorList>
            <person name="Al-Wathiqui N."/>
            <person name="Fallon T.R."/>
            <person name="South A."/>
            <person name="Weng J.K."/>
            <person name="Lewis S.M."/>
        </authorList>
    </citation>
    <scope>NUCLEOTIDE SEQUENCE</scope>
</reference>
<name>A0A1Y1L9V1_PHOPY</name>
<proteinExistence type="predicted"/>
<evidence type="ECO:0000256" key="1">
    <source>
        <dbReference type="SAM" id="MobiDB-lite"/>
    </source>
</evidence>
<dbReference type="EMBL" id="GEZM01061485">
    <property type="protein sequence ID" value="JAV70439.1"/>
    <property type="molecule type" value="Transcribed_RNA"/>
</dbReference>
<feature type="region of interest" description="Disordered" evidence="1">
    <location>
        <begin position="257"/>
        <end position="306"/>
    </location>
</feature>
<feature type="compositionally biased region" description="Low complexity" evidence="1">
    <location>
        <begin position="287"/>
        <end position="305"/>
    </location>
</feature>
<dbReference type="AlphaFoldDB" id="A0A1Y1L9V1"/>